<evidence type="ECO:0000256" key="1">
    <source>
        <dbReference type="SAM" id="MobiDB-lite"/>
    </source>
</evidence>
<dbReference type="STRING" id="28094.SAMN06295900_10693"/>
<gene>
    <name evidence="2" type="ORF">SAMN06295900_10693</name>
</gene>
<sequence>MRNIDSCDVSLAAQSGRASREANPWKHVVLDLLAYPSSIREAPPWVPAAPPARERKSAAGGASPSYTVIVEERLANTLIALSWIDPTCGSFRDQIWRLATARRAGICALSGRPVRKGDAIFRPRGRRRDAPRNWNAMILATSLAEPCDRTPTPAPARVGAASRTDTSRSKTKACRRGAA</sequence>
<dbReference type="OrthoDB" id="9152922at2"/>
<dbReference type="EMBL" id="FXAH01000006">
    <property type="protein sequence ID" value="SMF37469.1"/>
    <property type="molecule type" value="Genomic_DNA"/>
</dbReference>
<proteinExistence type="predicted"/>
<keyword evidence="3" id="KW-1185">Reference proteome</keyword>
<feature type="compositionally biased region" description="Basic residues" evidence="1">
    <location>
        <begin position="169"/>
        <end position="179"/>
    </location>
</feature>
<dbReference type="InterPro" id="IPR021769">
    <property type="entry name" value="DUF3331"/>
</dbReference>
<organism evidence="2 3">
    <name type="scientific">Trinickia caryophylli</name>
    <name type="common">Paraburkholderia caryophylli</name>
    <dbReference type="NCBI Taxonomy" id="28094"/>
    <lineage>
        <taxon>Bacteria</taxon>
        <taxon>Pseudomonadati</taxon>
        <taxon>Pseudomonadota</taxon>
        <taxon>Betaproteobacteria</taxon>
        <taxon>Burkholderiales</taxon>
        <taxon>Burkholderiaceae</taxon>
        <taxon>Trinickia</taxon>
    </lineage>
</organism>
<dbReference type="Proteomes" id="UP000192911">
    <property type="component" value="Unassembled WGS sequence"/>
</dbReference>
<name>A0A1X7EP76_TRICW</name>
<protein>
    <recommendedName>
        <fullName evidence="4">DUF3331 domain-containing protein</fullName>
    </recommendedName>
</protein>
<dbReference type="GeneID" id="95550474"/>
<accession>A0A1X7EP76</accession>
<dbReference type="AlphaFoldDB" id="A0A1X7EP76"/>
<feature type="region of interest" description="Disordered" evidence="1">
    <location>
        <begin position="146"/>
        <end position="179"/>
    </location>
</feature>
<dbReference type="Pfam" id="PF11811">
    <property type="entry name" value="DUF3331"/>
    <property type="match status" value="1"/>
</dbReference>
<dbReference type="RefSeq" id="WP_085227790.1">
    <property type="nucleotide sequence ID" value="NZ_BSQD01000006.1"/>
</dbReference>
<reference evidence="3" key="1">
    <citation type="submission" date="2017-04" db="EMBL/GenBank/DDBJ databases">
        <authorList>
            <person name="Varghese N."/>
            <person name="Submissions S."/>
        </authorList>
    </citation>
    <scope>NUCLEOTIDE SEQUENCE [LARGE SCALE GENOMIC DNA]</scope>
    <source>
        <strain evidence="3">Ballard 720</strain>
    </source>
</reference>
<evidence type="ECO:0000313" key="2">
    <source>
        <dbReference type="EMBL" id="SMF37469.1"/>
    </source>
</evidence>
<evidence type="ECO:0008006" key="4">
    <source>
        <dbReference type="Google" id="ProtNLM"/>
    </source>
</evidence>
<evidence type="ECO:0000313" key="3">
    <source>
        <dbReference type="Proteomes" id="UP000192911"/>
    </source>
</evidence>